<dbReference type="GO" id="GO:0032784">
    <property type="term" value="P:regulation of DNA-templated transcription elongation"/>
    <property type="evidence" value="ECO:0007669"/>
    <property type="project" value="InterPro"/>
</dbReference>
<dbReference type="Gene3D" id="3.10.50.30">
    <property type="entry name" value="Transcription elongation factor, GreA/GreB, C-terminal domain"/>
    <property type="match status" value="1"/>
</dbReference>
<feature type="domain" description="Transcription elongation factor GreA/GreB C-terminal" evidence="1">
    <location>
        <begin position="2"/>
        <end position="54"/>
    </location>
</feature>
<dbReference type="InterPro" id="IPR036953">
    <property type="entry name" value="GreA/GreB_C_sf"/>
</dbReference>
<proteinExistence type="predicted"/>
<dbReference type="InterPro" id="IPR001437">
    <property type="entry name" value="Tscrpt_elong_fac_GreA/B_C"/>
</dbReference>
<accession>K6YS86</accession>
<protein>
    <recommendedName>
        <fullName evidence="1">Transcription elongation factor GreA/GreB C-terminal domain-containing protein</fullName>
    </recommendedName>
</protein>
<gene>
    <name evidence="2" type="ORF">GARC_4095</name>
</gene>
<sequence length="62" mass="6938">MTLRIVKDEKAYPSKGIVSFTSVIGVALLGLRCGDVAHIKTFKGEFDWQIFTVSHNEKKTII</sequence>
<comment type="caution">
    <text evidence="2">The sequence shown here is derived from an EMBL/GenBank/DDBJ whole genome shotgun (WGS) entry which is preliminary data.</text>
</comment>
<dbReference type="SUPFAM" id="SSF54534">
    <property type="entry name" value="FKBP-like"/>
    <property type="match status" value="1"/>
</dbReference>
<evidence type="ECO:0000313" key="3">
    <source>
        <dbReference type="Proteomes" id="UP000006327"/>
    </source>
</evidence>
<evidence type="ECO:0000259" key="1">
    <source>
        <dbReference type="Pfam" id="PF01272"/>
    </source>
</evidence>
<dbReference type="Proteomes" id="UP000006327">
    <property type="component" value="Unassembled WGS sequence"/>
</dbReference>
<keyword evidence="3" id="KW-1185">Reference proteome</keyword>
<dbReference type="AlphaFoldDB" id="K6YS86"/>
<dbReference type="STRING" id="493475.GARC_4095"/>
<dbReference type="Pfam" id="PF01272">
    <property type="entry name" value="GreA_GreB"/>
    <property type="match status" value="1"/>
</dbReference>
<dbReference type="GO" id="GO:0003677">
    <property type="term" value="F:DNA binding"/>
    <property type="evidence" value="ECO:0007669"/>
    <property type="project" value="InterPro"/>
</dbReference>
<dbReference type="EMBL" id="BAEO01000060">
    <property type="protein sequence ID" value="GAC21037.1"/>
    <property type="molecule type" value="Genomic_DNA"/>
</dbReference>
<name>K6YS86_9ALTE</name>
<organism evidence="2 3">
    <name type="scientific">Paraglaciecola arctica BSs20135</name>
    <dbReference type="NCBI Taxonomy" id="493475"/>
    <lineage>
        <taxon>Bacteria</taxon>
        <taxon>Pseudomonadati</taxon>
        <taxon>Pseudomonadota</taxon>
        <taxon>Gammaproteobacteria</taxon>
        <taxon>Alteromonadales</taxon>
        <taxon>Alteromonadaceae</taxon>
        <taxon>Paraglaciecola</taxon>
    </lineage>
</organism>
<reference evidence="2 3" key="1">
    <citation type="journal article" date="2017" name="Antonie Van Leeuwenhoek">
        <title>Rhizobium rhizosphaerae sp. nov., a novel species isolated from rice rhizosphere.</title>
        <authorList>
            <person name="Zhao J.J."/>
            <person name="Zhang J."/>
            <person name="Zhang R.J."/>
            <person name="Zhang C.W."/>
            <person name="Yin H.Q."/>
            <person name="Zhang X.X."/>
        </authorList>
    </citation>
    <scope>NUCLEOTIDE SEQUENCE [LARGE SCALE GENOMIC DNA]</scope>
    <source>
        <strain evidence="2 3">BSs20135</strain>
    </source>
</reference>
<evidence type="ECO:0000313" key="2">
    <source>
        <dbReference type="EMBL" id="GAC21037.1"/>
    </source>
</evidence>